<proteinExistence type="predicted"/>
<keyword evidence="2" id="KW-1185">Reference proteome</keyword>
<name>A0ABP4G0V9_9MICO</name>
<dbReference type="EMBL" id="BAAAKW010000001">
    <property type="protein sequence ID" value="GAA1205243.1"/>
    <property type="molecule type" value="Genomic_DNA"/>
</dbReference>
<comment type="caution">
    <text evidence="1">The sequence shown here is derived from an EMBL/GenBank/DDBJ whole genome shotgun (WGS) entry which is preliminary data.</text>
</comment>
<protein>
    <submittedName>
        <fullName evidence="1">Uncharacterized protein</fullName>
    </submittedName>
</protein>
<evidence type="ECO:0000313" key="1">
    <source>
        <dbReference type="EMBL" id="GAA1205243.1"/>
    </source>
</evidence>
<dbReference type="Proteomes" id="UP001500943">
    <property type="component" value="Unassembled WGS sequence"/>
</dbReference>
<organism evidence="1 2">
    <name type="scientific">Rhodoglobus aureus</name>
    <dbReference type="NCBI Taxonomy" id="191497"/>
    <lineage>
        <taxon>Bacteria</taxon>
        <taxon>Bacillati</taxon>
        <taxon>Actinomycetota</taxon>
        <taxon>Actinomycetes</taxon>
        <taxon>Micrococcales</taxon>
        <taxon>Microbacteriaceae</taxon>
        <taxon>Rhodoglobus</taxon>
    </lineage>
</organism>
<accession>A0ABP4G0V9</accession>
<gene>
    <name evidence="1" type="ORF">GCM10009655_00260</name>
</gene>
<reference evidence="2" key="1">
    <citation type="journal article" date="2019" name="Int. J. Syst. Evol. Microbiol.">
        <title>The Global Catalogue of Microorganisms (GCM) 10K type strain sequencing project: providing services to taxonomists for standard genome sequencing and annotation.</title>
        <authorList>
            <consortium name="The Broad Institute Genomics Platform"/>
            <consortium name="The Broad Institute Genome Sequencing Center for Infectious Disease"/>
            <person name="Wu L."/>
            <person name="Ma J."/>
        </authorList>
    </citation>
    <scope>NUCLEOTIDE SEQUENCE [LARGE SCALE GENOMIC DNA]</scope>
    <source>
        <strain evidence="2">JCM 12762</strain>
    </source>
</reference>
<sequence length="81" mass="8504">MYAEAGVVDEQINGAIGVGEASCNTHYVISIGEVCTDGFYSDFEFGLQARRGLGQPSFIARDQDKVGAAFGELPCKLGANA</sequence>
<evidence type="ECO:0000313" key="2">
    <source>
        <dbReference type="Proteomes" id="UP001500943"/>
    </source>
</evidence>